<dbReference type="EMBL" id="LXQC01000112">
    <property type="protein sequence ID" value="TFE70803.1"/>
    <property type="molecule type" value="Genomic_DNA"/>
</dbReference>
<dbReference type="InterPro" id="IPR011004">
    <property type="entry name" value="Trimer_LpxA-like_sf"/>
</dbReference>
<feature type="domain" description="Mannose-1-phosphate guanyltransferase C-terminal" evidence="3">
    <location>
        <begin position="79"/>
        <end position="162"/>
    </location>
</feature>
<dbReference type="PANTHER" id="PTHR43584:SF8">
    <property type="entry name" value="N-ACETYLMURAMATE ALPHA-1-PHOSPHATE URIDYLYLTRANSFERASE"/>
    <property type="match status" value="1"/>
</dbReference>
<keyword evidence="5" id="KW-1185">Reference proteome</keyword>
<dbReference type="InterPro" id="IPR056729">
    <property type="entry name" value="GMPPB_C"/>
</dbReference>
<evidence type="ECO:0000256" key="2">
    <source>
        <dbReference type="ARBA" id="ARBA00023315"/>
    </source>
</evidence>
<evidence type="ECO:0000256" key="1">
    <source>
        <dbReference type="ARBA" id="ARBA00022679"/>
    </source>
</evidence>
<comment type="caution">
    <text evidence="4">The sequence shown here is derived from an EMBL/GenBank/DDBJ whole genome shotgun (WGS) entry which is preliminary data.</text>
</comment>
<dbReference type="OrthoDB" id="9779868at2"/>
<keyword evidence="2" id="KW-0012">Acyltransferase</keyword>
<evidence type="ECO:0000313" key="4">
    <source>
        <dbReference type="EMBL" id="TFE70803.1"/>
    </source>
</evidence>
<name>A0A4Y8PFY7_9BACT</name>
<dbReference type="Proteomes" id="UP000297713">
    <property type="component" value="Unassembled WGS sequence"/>
</dbReference>
<dbReference type="Pfam" id="PF25087">
    <property type="entry name" value="GMPPB_C"/>
    <property type="match status" value="1"/>
</dbReference>
<dbReference type="PANTHER" id="PTHR43584">
    <property type="entry name" value="NUCLEOTIDYL TRANSFERASE"/>
    <property type="match status" value="1"/>
</dbReference>
<dbReference type="InterPro" id="IPR050065">
    <property type="entry name" value="GlmU-like"/>
</dbReference>
<keyword evidence="1" id="KW-0808">Transferase</keyword>
<dbReference type="RefSeq" id="WP_134439461.1">
    <property type="nucleotide sequence ID" value="NZ_CP065957.1"/>
</dbReference>
<organism evidence="4 5">
    <name type="scientific">Methylacidiphilum caldifontis</name>
    <dbReference type="NCBI Taxonomy" id="2795386"/>
    <lineage>
        <taxon>Bacteria</taxon>
        <taxon>Pseudomonadati</taxon>
        <taxon>Verrucomicrobiota</taxon>
        <taxon>Methylacidiphilae</taxon>
        <taxon>Methylacidiphilales</taxon>
        <taxon>Methylacidiphilaceae</taxon>
        <taxon>Methylacidiphilum (ex Ratnadevi et al. 2023)</taxon>
    </lineage>
</organism>
<evidence type="ECO:0000313" key="5">
    <source>
        <dbReference type="Proteomes" id="UP000297713"/>
    </source>
</evidence>
<accession>A0A4Y8PFY7</accession>
<proteinExistence type="predicted"/>
<dbReference type="GO" id="GO:0016779">
    <property type="term" value="F:nucleotidyltransferase activity"/>
    <property type="evidence" value="ECO:0007669"/>
    <property type="project" value="UniProtKB-ARBA"/>
</dbReference>
<sequence length="229" mass="25340">MEDHSLSLFHPRCFFDLSQTSHPRLFEDAENAWLIIARIKDYLEEILVPGIQGEVSKNSYIGPKVFIGKGTRIYPGAMIEGPAWIGENCQIRTGCFIRQNVIVEEGSVLGNSSELKNSFLFKHCQVPHFNYVGDSILGGHVHLGAGVILSNLKLNGTEVKIKFDGKIYSTGLRKFGAILGDETQIGCNAVLNPGSMLGKKTLIFPGVIWHGVLLEEGKVIKYKQELEIL</sequence>
<dbReference type="GO" id="GO:0016746">
    <property type="term" value="F:acyltransferase activity"/>
    <property type="evidence" value="ECO:0007669"/>
    <property type="project" value="UniProtKB-KW"/>
</dbReference>
<dbReference type="CDD" id="cd05636">
    <property type="entry name" value="LbH_G1P_TT_C_like"/>
    <property type="match status" value="1"/>
</dbReference>
<dbReference type="SUPFAM" id="SSF51161">
    <property type="entry name" value="Trimeric LpxA-like enzymes"/>
    <property type="match status" value="1"/>
</dbReference>
<dbReference type="Gene3D" id="2.160.10.10">
    <property type="entry name" value="Hexapeptide repeat proteins"/>
    <property type="match status" value="1"/>
</dbReference>
<protein>
    <submittedName>
        <fullName evidence="4">UDP-N-acetylglucosamine diphosphorylase</fullName>
    </submittedName>
</protein>
<evidence type="ECO:0000259" key="3">
    <source>
        <dbReference type="Pfam" id="PF25087"/>
    </source>
</evidence>
<dbReference type="AlphaFoldDB" id="A0A4Y8PFY7"/>
<reference evidence="4 5" key="1">
    <citation type="submission" date="2016-05" db="EMBL/GenBank/DDBJ databases">
        <title>Diversity and Homogeneity among Thermoacidophilic Verrucomicrobia Methanotrophs Linked with Geographical Origin.</title>
        <authorList>
            <person name="Erikstad H.-A."/>
            <person name="Smestad N.B."/>
            <person name="Ceballos R.M."/>
            <person name="Birkeland N.-K."/>
        </authorList>
    </citation>
    <scope>NUCLEOTIDE SEQUENCE [LARGE SCALE GENOMIC DNA]</scope>
    <source>
        <strain evidence="4 5">Phi</strain>
    </source>
</reference>
<gene>
    <name evidence="4" type="ORF">A7Q10_00240</name>
</gene>